<name>A0AAN7PV81_MYCAM</name>
<dbReference type="FunFam" id="3.40.630.10:FF:000132">
    <property type="entry name" value="Carboxypeptidase A1"/>
    <property type="match status" value="1"/>
</dbReference>
<feature type="domain" description="Peptidase M14" evidence="19">
    <location>
        <begin position="181"/>
        <end position="400"/>
    </location>
</feature>
<dbReference type="InterPro" id="IPR000834">
    <property type="entry name" value="Peptidase_M14"/>
</dbReference>
<dbReference type="InterPro" id="IPR057246">
    <property type="entry name" value="CARBOXYPEPT_ZN_1"/>
</dbReference>
<dbReference type="SMART" id="SM00631">
    <property type="entry name" value="Zn_pept"/>
    <property type="match status" value="3"/>
</dbReference>
<evidence type="ECO:0000256" key="11">
    <source>
        <dbReference type="ARBA" id="ARBA00023049"/>
    </source>
</evidence>
<evidence type="ECO:0000256" key="18">
    <source>
        <dbReference type="SAM" id="MobiDB-lite"/>
    </source>
</evidence>
<evidence type="ECO:0000256" key="14">
    <source>
        <dbReference type="ARBA" id="ARBA00036253"/>
    </source>
</evidence>
<evidence type="ECO:0000256" key="6">
    <source>
        <dbReference type="ARBA" id="ARBA00022670"/>
    </source>
</evidence>
<keyword evidence="5" id="KW-0121">Carboxypeptidase</keyword>
<feature type="active site" description="Proton donor/acceptor" evidence="17">
    <location>
        <position position="646"/>
    </location>
</feature>
<evidence type="ECO:0000256" key="12">
    <source>
        <dbReference type="ARBA" id="ARBA00023145"/>
    </source>
</evidence>
<feature type="region of interest" description="Disordered" evidence="18">
    <location>
        <begin position="1"/>
        <end position="29"/>
    </location>
</feature>
<protein>
    <recommendedName>
        <fullName evidence="16">Carboxypeptidase A1</fullName>
        <ecNumber evidence="15">3.4.17.1</ecNumber>
    </recommendedName>
</protein>
<keyword evidence="4" id="KW-0964">Secreted</keyword>
<evidence type="ECO:0000256" key="17">
    <source>
        <dbReference type="PROSITE-ProRule" id="PRU01379"/>
    </source>
</evidence>
<dbReference type="Gene3D" id="3.40.630.10">
    <property type="entry name" value="Zn peptidases"/>
    <property type="match status" value="4"/>
</dbReference>
<dbReference type="Pfam" id="PF00246">
    <property type="entry name" value="Peptidase_M14"/>
    <property type="match status" value="3"/>
</dbReference>
<dbReference type="Proteomes" id="UP001333110">
    <property type="component" value="Unassembled WGS sequence"/>
</dbReference>
<keyword evidence="21" id="KW-1185">Reference proteome</keyword>
<keyword evidence="13" id="KW-1015">Disulfide bond</keyword>
<dbReference type="PROSITE" id="PS52035">
    <property type="entry name" value="PEPTIDASE_M14"/>
    <property type="match status" value="3"/>
</dbReference>
<evidence type="ECO:0000256" key="10">
    <source>
        <dbReference type="ARBA" id="ARBA00022833"/>
    </source>
</evidence>
<accession>A0AAN7PV81</accession>
<dbReference type="CDD" id="cd03870">
    <property type="entry name" value="M14_CPA"/>
    <property type="match status" value="1"/>
</dbReference>
<evidence type="ECO:0000256" key="16">
    <source>
        <dbReference type="ARBA" id="ARBA00040642"/>
    </source>
</evidence>
<dbReference type="GO" id="GO:0004181">
    <property type="term" value="F:metallocarboxypeptidase activity"/>
    <property type="evidence" value="ECO:0007669"/>
    <property type="project" value="UniProtKB-EC"/>
</dbReference>
<keyword evidence="6" id="KW-0645">Protease</keyword>
<feature type="compositionally biased region" description="Low complexity" evidence="18">
    <location>
        <begin position="13"/>
        <end position="29"/>
    </location>
</feature>
<evidence type="ECO:0000256" key="4">
    <source>
        <dbReference type="ARBA" id="ARBA00022525"/>
    </source>
</evidence>
<dbReference type="InterPro" id="IPR036990">
    <property type="entry name" value="M14A-like_propep"/>
</dbReference>
<dbReference type="Gene3D" id="3.30.70.340">
    <property type="entry name" value="Metallocarboxypeptidase-like"/>
    <property type="match status" value="2"/>
</dbReference>
<comment type="catalytic activity">
    <reaction evidence="14">
        <text>Release of a C-terminal amino acid, but little or no action with -Asp, -Glu, -Arg, -Lys or -Pro.</text>
        <dbReference type="EC" id="3.4.17.1"/>
    </reaction>
</comment>
<dbReference type="InterPro" id="IPR003146">
    <property type="entry name" value="M14A_act_pep"/>
</dbReference>
<dbReference type="GO" id="GO:0008270">
    <property type="term" value="F:zinc ion binding"/>
    <property type="evidence" value="ECO:0007669"/>
    <property type="project" value="InterPro"/>
</dbReference>
<reference evidence="20 21" key="1">
    <citation type="journal article" date="2023" name="J. Hered.">
        <title>Chromosome-level genome of the wood stork (Mycteria americana) provides insight into avian chromosome evolution.</title>
        <authorList>
            <person name="Flamio R. Jr."/>
            <person name="Ramstad K.M."/>
        </authorList>
    </citation>
    <scope>NUCLEOTIDE SEQUENCE [LARGE SCALE GENOMIC DNA]</scope>
    <source>
        <strain evidence="20">JAX WOST 10</strain>
    </source>
</reference>
<dbReference type="GO" id="GO:0005615">
    <property type="term" value="C:extracellular space"/>
    <property type="evidence" value="ECO:0007669"/>
    <property type="project" value="TreeGrafter"/>
</dbReference>
<comment type="similarity">
    <text evidence="3 17">Belongs to the peptidase M14 family.</text>
</comment>
<keyword evidence="10" id="KW-0862">Zinc</keyword>
<evidence type="ECO:0000256" key="5">
    <source>
        <dbReference type="ARBA" id="ARBA00022645"/>
    </source>
</evidence>
<dbReference type="Pfam" id="PF02244">
    <property type="entry name" value="Propep_M14"/>
    <property type="match status" value="2"/>
</dbReference>
<keyword evidence="12" id="KW-0865">Zymogen</keyword>
<feature type="domain" description="Peptidase M14" evidence="19">
    <location>
        <begin position="392"/>
        <end position="680"/>
    </location>
</feature>
<dbReference type="PROSITE" id="PS00133">
    <property type="entry name" value="CARBOXYPEPT_ZN_2"/>
    <property type="match status" value="2"/>
</dbReference>
<comment type="caution">
    <text evidence="20">The sequence shown here is derived from an EMBL/GenBank/DDBJ whole genome shotgun (WGS) entry which is preliminary data.</text>
</comment>
<feature type="compositionally biased region" description="Pro residues" evidence="18">
    <location>
        <begin position="1"/>
        <end position="12"/>
    </location>
</feature>
<evidence type="ECO:0000256" key="2">
    <source>
        <dbReference type="ARBA" id="ARBA00004613"/>
    </source>
</evidence>
<feature type="domain" description="Peptidase M14" evidence="19">
    <location>
        <begin position="906"/>
        <end position="1199"/>
    </location>
</feature>
<dbReference type="SUPFAM" id="SSF53187">
    <property type="entry name" value="Zn-dependent exopeptidases"/>
    <property type="match status" value="3"/>
</dbReference>
<evidence type="ECO:0000256" key="3">
    <source>
        <dbReference type="ARBA" id="ARBA00005988"/>
    </source>
</evidence>
<evidence type="ECO:0000256" key="7">
    <source>
        <dbReference type="ARBA" id="ARBA00022723"/>
    </source>
</evidence>
<evidence type="ECO:0000256" key="1">
    <source>
        <dbReference type="ARBA" id="ARBA00001947"/>
    </source>
</evidence>
<proteinExistence type="inferred from homology"/>
<dbReference type="EC" id="3.4.17.1" evidence="15"/>
<dbReference type="EMBL" id="JAUNZN010000001">
    <property type="protein sequence ID" value="KAK4831953.1"/>
    <property type="molecule type" value="Genomic_DNA"/>
</dbReference>
<dbReference type="SUPFAM" id="SSF54897">
    <property type="entry name" value="Protease propeptides/inhibitors"/>
    <property type="match status" value="2"/>
</dbReference>
<dbReference type="AlphaFoldDB" id="A0AAN7PV81"/>
<evidence type="ECO:0000313" key="21">
    <source>
        <dbReference type="Proteomes" id="UP001333110"/>
    </source>
</evidence>
<keyword evidence="9" id="KW-0378">Hydrolase</keyword>
<evidence type="ECO:0000256" key="9">
    <source>
        <dbReference type="ARBA" id="ARBA00022801"/>
    </source>
</evidence>
<dbReference type="FunFam" id="3.30.70.340:FF:000001">
    <property type="entry name" value="Carboxypeptidase A5"/>
    <property type="match status" value="2"/>
</dbReference>
<comment type="subcellular location">
    <subcellularLocation>
        <location evidence="2">Secreted</location>
    </subcellularLocation>
</comment>
<dbReference type="PANTHER" id="PTHR11705:SF94">
    <property type="entry name" value="CARBOXYPEPTIDASE A1"/>
    <property type="match status" value="1"/>
</dbReference>
<keyword evidence="7" id="KW-0479">Metal-binding</keyword>
<evidence type="ECO:0000259" key="19">
    <source>
        <dbReference type="PROSITE" id="PS52035"/>
    </source>
</evidence>
<dbReference type="GO" id="GO:0006508">
    <property type="term" value="P:proteolysis"/>
    <property type="evidence" value="ECO:0007669"/>
    <property type="project" value="UniProtKB-KW"/>
</dbReference>
<dbReference type="InterPro" id="IPR057247">
    <property type="entry name" value="CARBOXYPEPT_ZN_2"/>
</dbReference>
<organism evidence="20 21">
    <name type="scientific">Mycteria americana</name>
    <name type="common">Wood stork</name>
    <dbReference type="NCBI Taxonomy" id="33587"/>
    <lineage>
        <taxon>Eukaryota</taxon>
        <taxon>Metazoa</taxon>
        <taxon>Chordata</taxon>
        <taxon>Craniata</taxon>
        <taxon>Vertebrata</taxon>
        <taxon>Euteleostomi</taxon>
        <taxon>Archelosauria</taxon>
        <taxon>Archosauria</taxon>
        <taxon>Dinosauria</taxon>
        <taxon>Saurischia</taxon>
        <taxon>Theropoda</taxon>
        <taxon>Coelurosauria</taxon>
        <taxon>Aves</taxon>
        <taxon>Neognathae</taxon>
        <taxon>Neoaves</taxon>
        <taxon>Aequornithes</taxon>
        <taxon>Ciconiiformes</taxon>
        <taxon>Ciconiidae</taxon>
        <taxon>Mycteria</taxon>
    </lineage>
</organism>
<dbReference type="PROSITE" id="PS00132">
    <property type="entry name" value="CARBOXYPEPT_ZN_1"/>
    <property type="match status" value="2"/>
</dbReference>
<dbReference type="PRINTS" id="PR00765">
    <property type="entry name" value="CRBOXYPTASEA"/>
</dbReference>
<dbReference type="PANTHER" id="PTHR11705">
    <property type="entry name" value="PROTEASE FAMILY M14 CARBOXYPEPTIDASE A,B"/>
    <property type="match status" value="1"/>
</dbReference>
<evidence type="ECO:0000313" key="20">
    <source>
        <dbReference type="EMBL" id="KAK4831953.1"/>
    </source>
</evidence>
<evidence type="ECO:0000256" key="8">
    <source>
        <dbReference type="ARBA" id="ARBA00022729"/>
    </source>
</evidence>
<feature type="active site" description="Proton donor/acceptor" evidence="17">
    <location>
        <position position="1165"/>
    </location>
</feature>
<keyword evidence="11" id="KW-0482">Metalloprotease</keyword>
<evidence type="ECO:0000256" key="13">
    <source>
        <dbReference type="ARBA" id="ARBA00023157"/>
    </source>
</evidence>
<keyword evidence="8" id="KW-0732">Signal</keyword>
<evidence type="ECO:0000256" key="15">
    <source>
        <dbReference type="ARBA" id="ARBA00039144"/>
    </source>
</evidence>
<dbReference type="FunFam" id="3.40.630.10:FF:000001">
    <property type="entry name" value="Carboxypeptidase B"/>
    <property type="match status" value="2"/>
</dbReference>
<gene>
    <name evidence="20" type="ORF">QYF61_020330</name>
</gene>
<feature type="active site" description="Proton donor/acceptor" evidence="17">
    <location>
        <position position="366"/>
    </location>
</feature>
<dbReference type="InterPro" id="IPR034248">
    <property type="entry name" value="CPA_M14_CPD"/>
</dbReference>
<comment type="cofactor">
    <cofactor evidence="1">
        <name>Zn(2+)</name>
        <dbReference type="ChEBI" id="CHEBI:29105"/>
    </cofactor>
</comment>
<sequence>MPSPPLPPPPRVVLPQFSRSSNSPQTQSSVSELLTLEASLKWHQVLRIETRNEEEVKKLQLLESLEHLELDFWINPSTPALPVDVRIPANCVQAVKAFLESHGIEYSILMEDLQVVLDEEKKDMAYSQQRERSSNSFNYGTYHSLDSIYAELDHLASEYSDIVSKLQIGESYEKRPLYVLKIASDYGKDPSVTSLLNKMDIFLLTVTNPDGYVFTHTTNRMWRKTRSKNQGSRCVGVDPNRNWDAGFGGPGASSNPCSDSYRGPSAHSEVEVKSIVNFIKNHGRIRAFLTLHSYSQLLMYPYGYKCTEPADYAELDALGRAAANSIQSLYGTTFTVGSICTTIYQASGGSIDWSYDYGIKYSFAFELRDTGRHGFLLPANQIIPTAEEAWLGLKKIMEHIYDWLDMMVDDHPSLVSKILIGESYKNRPLYVLKFSTGGSNQPAIWLDTSIHSREWITQAIGIWVANKITEEYGQDPSITTILYGMDIFSEIVTNPDGFAFTHSSNRMWRKMRSINTGCRCVGGDPNQNWDAGFGGSGSGSDPCSGNYCSPYAHSESKVKAIADFSCGHGNVRSVISIHSYSQKLLFPYGYKRAPAPNHQELAVSDLAAVYGTKYTYGSIVDAIYIADGTTLDWAYDNGVKYSFTFELRDTGRYGFLLPSTQIIPTAIEPWVALLDIMVHVLEPPSGSRHRGRWDFGTSPPLTPLACDSLTALAGSRDGFGGDREHCRGGTAGLRCPTLAGASRSLPTALGKGTAEGAGLGATIPMGFKRPQGAVGTRDGLCRLTMRVLLLLAALVAAAASTETFVGHQVLRIVPTNDEELQKVQELQDLEELQLDFWLAPRGLGHPVDVRVPFPSLQPLKAHLEANGVSYSIVIEDVQALVDHERMEMLRGRRQLPLSTSTFDYATYHTLDEIYAFMDLLVAENPNLVSKLEIGRSTENRPLYVLRFSKGGTNRPAVWIDTGIHSREWVTQASGIWFAKKIVLDHENDEGLASVLDKMDIFLEIVTNPDGFVFTQTQNRMWRKTRSRHPGSTCVGVDPNRNWDAGFGGPGASRNPCSETYHGPYANSEPEVKAIVDFVKNHGNIKAFVSIHSYSQLLLYPYGYTTTPVPDQKELHQISEKAVAALSSLYGTNYKYGSIITTIYQASGGTIDWTYNQGIKYSFTFELRDTGRYGFLLPAKQIVPTAQETWLALKVIMLHARNHLY</sequence>